<dbReference type="EMBL" id="GBRH01175600">
    <property type="protein sequence ID" value="JAE22296.1"/>
    <property type="molecule type" value="Transcribed_RNA"/>
</dbReference>
<reference evidence="1" key="2">
    <citation type="journal article" date="2015" name="Data Brief">
        <title>Shoot transcriptome of the giant reed, Arundo donax.</title>
        <authorList>
            <person name="Barrero R.A."/>
            <person name="Guerrero F.D."/>
            <person name="Moolhuijzen P."/>
            <person name="Goolsby J.A."/>
            <person name="Tidwell J."/>
            <person name="Bellgard S.E."/>
            <person name="Bellgard M.I."/>
        </authorList>
    </citation>
    <scope>NUCLEOTIDE SEQUENCE</scope>
    <source>
        <tissue evidence="1">Shoot tissue taken approximately 20 cm above the soil surface</tissue>
    </source>
</reference>
<sequence>MNLVSDTTKSSSLHACIPYHHLRRSGTHLVLEVETEDLIPSMMNMIDVEQSGPK</sequence>
<reference evidence="1" key="1">
    <citation type="submission" date="2014-09" db="EMBL/GenBank/DDBJ databases">
        <authorList>
            <person name="Magalhaes I.L.F."/>
            <person name="Oliveira U."/>
            <person name="Santos F.R."/>
            <person name="Vidigal T.H.D.A."/>
            <person name="Brescovit A.D."/>
            <person name="Santos A.J."/>
        </authorList>
    </citation>
    <scope>NUCLEOTIDE SEQUENCE</scope>
    <source>
        <tissue evidence="1">Shoot tissue taken approximately 20 cm above the soil surface</tissue>
    </source>
</reference>
<proteinExistence type="predicted"/>
<dbReference type="GO" id="GO:0016740">
    <property type="term" value="F:transferase activity"/>
    <property type="evidence" value="ECO:0007669"/>
    <property type="project" value="UniProtKB-KW"/>
</dbReference>
<evidence type="ECO:0000313" key="1">
    <source>
        <dbReference type="EMBL" id="JAE22296.1"/>
    </source>
</evidence>
<name>A0A0A9GID5_ARUDO</name>
<keyword evidence="1" id="KW-0808">Transferase</keyword>
<organism evidence="1">
    <name type="scientific">Arundo donax</name>
    <name type="common">Giant reed</name>
    <name type="synonym">Donax arundinaceus</name>
    <dbReference type="NCBI Taxonomy" id="35708"/>
    <lineage>
        <taxon>Eukaryota</taxon>
        <taxon>Viridiplantae</taxon>
        <taxon>Streptophyta</taxon>
        <taxon>Embryophyta</taxon>
        <taxon>Tracheophyta</taxon>
        <taxon>Spermatophyta</taxon>
        <taxon>Magnoliopsida</taxon>
        <taxon>Liliopsida</taxon>
        <taxon>Poales</taxon>
        <taxon>Poaceae</taxon>
        <taxon>PACMAD clade</taxon>
        <taxon>Arundinoideae</taxon>
        <taxon>Arundineae</taxon>
        <taxon>Arundo</taxon>
    </lineage>
</organism>
<protein>
    <submittedName>
        <fullName evidence="1">Glycosyltransferase family 28 C-terminal domain containing protein</fullName>
    </submittedName>
</protein>
<accession>A0A0A9GID5</accession>
<dbReference type="AlphaFoldDB" id="A0A0A9GID5"/>